<dbReference type="Proteomes" id="UP000192761">
    <property type="component" value="Unassembled WGS sequence"/>
</dbReference>
<dbReference type="EMBL" id="FWXD01000003">
    <property type="protein sequence ID" value="SMC19694.1"/>
    <property type="molecule type" value="Genomic_DNA"/>
</dbReference>
<dbReference type="InterPro" id="IPR011749">
    <property type="entry name" value="CHP02243"/>
</dbReference>
<evidence type="ECO:0000313" key="2">
    <source>
        <dbReference type="Proteomes" id="UP000192761"/>
    </source>
</evidence>
<dbReference type="OrthoDB" id="9796131at2"/>
<protein>
    <submittedName>
        <fullName evidence="1">Putative baseplate assembly protein</fullName>
    </submittedName>
</protein>
<sequence length="803" mass="87468">MSLPDRIELLRQSSALSGIDFIYVAPTQDELQVYFVHDKLPAAVKTALTGLAPDQFSITGEGQVTPAHVAVLTSSMVQVNGRDALKLTLSGPGGFGYYRLAINSAKLDGYYNRVRFSFKAACASQLDCETGPHACPPEAQIDFPVDYSARDFWSLRQALFDFAAQRYPDWQDRLEADLGVVMVELLSALGDEFSYAQDRILRETTLETASQRRSLRQLARLVDYPLDNGSGAFAWLAISANSIGKVKGGTVVTDPAQQIAFEVGHGLADYNVDFPVDPALNQLAPHLWDENDSCLPAGSTQLTLAGHLQALLAPWVATDPVGKWIALLTRPTDPSKPARQLAVRVASATDGSDVLLAQDITTIVWDVPTPFELDLETLVVLGNLLPATSGRTLPARSEPALRFRIGAPAGPADPNADLPQALERIGINEALDYAAVHTRIKHLFSLPGSDVVPLAWYADDDGASVPEVEVVREGHGPWHWRDALIGEETALPTDPVYVLEDGLYRTVFSAERFGKVTALSDYASSEGMTLRFGDGEFGQQAPQGAVFAVRYRLGNGRLMNVSAGTLVRFDSQPAFVDAVTNPLPASGGRDPESAEQIRINAPQAFRTVTERAVRPEDYADIAQRLPWVQRAGAVQRWTGSWPTVMVTPDVRDSYGASAGQQAELTALLDRVRQAGREVRQRQPRYASFDLEIVVCVLPRAYRGEVKAAVLQALFGSDGMSGFFDPDHFTFGTPLSRAALLAAIQAVPGVKAVEDMQVRRRGWFGWRAFNEFSLSVAPDEIVRVTNDRDLPERGAVKLVMEGGL</sequence>
<accession>A0A1W1X799</accession>
<dbReference type="RefSeq" id="WP_084089220.1">
    <property type="nucleotide sequence ID" value="NZ_FWXD01000003.1"/>
</dbReference>
<dbReference type="STRING" id="1121001.SAMN02745857_00769"/>
<reference evidence="1 2" key="1">
    <citation type="submission" date="2017-04" db="EMBL/GenBank/DDBJ databases">
        <authorList>
            <person name="Afonso C.L."/>
            <person name="Miller P.J."/>
            <person name="Scott M.A."/>
            <person name="Spackman E."/>
            <person name="Goraichik I."/>
            <person name="Dimitrov K.M."/>
            <person name="Suarez D.L."/>
            <person name="Swayne D.E."/>
        </authorList>
    </citation>
    <scope>NUCLEOTIDE SEQUENCE [LARGE SCALE GENOMIC DNA]</scope>
    <source>
        <strain evidence="1 2">DSM 23236</strain>
    </source>
</reference>
<proteinExistence type="predicted"/>
<gene>
    <name evidence="1" type="ORF">SAMN02745857_00769</name>
</gene>
<keyword evidence="2" id="KW-1185">Reference proteome</keyword>
<organism evidence="1 2">
    <name type="scientific">Andreprevotia lacus DSM 23236</name>
    <dbReference type="NCBI Taxonomy" id="1121001"/>
    <lineage>
        <taxon>Bacteria</taxon>
        <taxon>Pseudomonadati</taxon>
        <taxon>Pseudomonadota</taxon>
        <taxon>Betaproteobacteria</taxon>
        <taxon>Neisseriales</taxon>
        <taxon>Chitinibacteraceae</taxon>
        <taxon>Andreprevotia</taxon>
    </lineage>
</organism>
<evidence type="ECO:0000313" key="1">
    <source>
        <dbReference type="EMBL" id="SMC19694.1"/>
    </source>
</evidence>
<name>A0A1W1X799_9NEIS</name>
<dbReference type="AlphaFoldDB" id="A0A1W1X799"/>
<dbReference type="NCBIfam" id="TIGR02243">
    <property type="entry name" value="putative baseplate assembly protein"/>
    <property type="match status" value="1"/>
</dbReference>